<name>A0A0F8Y8J9_9ZZZZ</name>
<organism evidence="1">
    <name type="scientific">marine sediment metagenome</name>
    <dbReference type="NCBI Taxonomy" id="412755"/>
    <lineage>
        <taxon>unclassified sequences</taxon>
        <taxon>metagenomes</taxon>
        <taxon>ecological metagenomes</taxon>
    </lineage>
</organism>
<feature type="non-terminal residue" evidence="1">
    <location>
        <position position="1"/>
    </location>
</feature>
<protein>
    <submittedName>
        <fullName evidence="1">Uncharacterized protein</fullName>
    </submittedName>
</protein>
<dbReference type="EMBL" id="LAZR01058377">
    <property type="protein sequence ID" value="KKK70025.1"/>
    <property type="molecule type" value="Genomic_DNA"/>
</dbReference>
<proteinExistence type="predicted"/>
<dbReference type="AlphaFoldDB" id="A0A0F8Y8J9"/>
<reference evidence="1" key="1">
    <citation type="journal article" date="2015" name="Nature">
        <title>Complex archaea that bridge the gap between prokaryotes and eukaryotes.</title>
        <authorList>
            <person name="Spang A."/>
            <person name="Saw J.H."/>
            <person name="Jorgensen S.L."/>
            <person name="Zaremba-Niedzwiedzka K."/>
            <person name="Martijn J."/>
            <person name="Lind A.E."/>
            <person name="van Eijk R."/>
            <person name="Schleper C."/>
            <person name="Guy L."/>
            <person name="Ettema T.J."/>
        </authorList>
    </citation>
    <scope>NUCLEOTIDE SEQUENCE</scope>
</reference>
<accession>A0A0F8Y8J9</accession>
<sequence>VADVICTKYENHGLDPIYYLTTKGGCIIDTFAKIPSSLRTRTTMLQELREGFEKRLGPRGREVRIKLCQKPPILERILYLKRMLNTFVPVLAQPGKERPWLTVGSHCTQHIQEIDHAEFDDNGQRKDEGDDFINCLEYYLAAGVFSDGATDEIWRPSQQARRVRA</sequence>
<gene>
    <name evidence="1" type="ORF">LCGC14_2928110</name>
</gene>
<evidence type="ECO:0000313" key="1">
    <source>
        <dbReference type="EMBL" id="KKK70025.1"/>
    </source>
</evidence>
<comment type="caution">
    <text evidence="1">The sequence shown here is derived from an EMBL/GenBank/DDBJ whole genome shotgun (WGS) entry which is preliminary data.</text>
</comment>